<feature type="transmembrane region" description="Helical" evidence="1">
    <location>
        <begin position="17"/>
        <end position="37"/>
    </location>
</feature>
<proteinExistence type="predicted"/>
<keyword evidence="1" id="KW-1133">Transmembrane helix</keyword>
<accession>X1AYQ7</accession>
<evidence type="ECO:0000256" key="1">
    <source>
        <dbReference type="SAM" id="Phobius"/>
    </source>
</evidence>
<evidence type="ECO:0000313" key="2">
    <source>
        <dbReference type="EMBL" id="GAG64886.1"/>
    </source>
</evidence>
<organism evidence="2">
    <name type="scientific">marine sediment metagenome</name>
    <dbReference type="NCBI Taxonomy" id="412755"/>
    <lineage>
        <taxon>unclassified sequences</taxon>
        <taxon>metagenomes</taxon>
        <taxon>ecological metagenomes</taxon>
    </lineage>
</organism>
<reference evidence="2" key="1">
    <citation type="journal article" date="2014" name="Front. Microbiol.">
        <title>High frequency of phylogenetically diverse reductive dehalogenase-homologous genes in deep subseafloor sedimentary metagenomes.</title>
        <authorList>
            <person name="Kawai M."/>
            <person name="Futagami T."/>
            <person name="Toyoda A."/>
            <person name="Takaki Y."/>
            <person name="Nishi S."/>
            <person name="Hori S."/>
            <person name="Arai W."/>
            <person name="Tsubouchi T."/>
            <person name="Morono Y."/>
            <person name="Uchiyama I."/>
            <person name="Ito T."/>
            <person name="Fujiyama A."/>
            <person name="Inagaki F."/>
            <person name="Takami H."/>
        </authorList>
    </citation>
    <scope>NUCLEOTIDE SEQUENCE</scope>
    <source>
        <strain evidence="2">Expedition CK06-06</strain>
    </source>
</reference>
<protein>
    <submittedName>
        <fullName evidence="2">Uncharacterized protein</fullName>
    </submittedName>
</protein>
<dbReference type="EMBL" id="BART01004006">
    <property type="protein sequence ID" value="GAG64886.1"/>
    <property type="molecule type" value="Genomic_DNA"/>
</dbReference>
<dbReference type="AlphaFoldDB" id="X1AYQ7"/>
<feature type="non-terminal residue" evidence="2">
    <location>
        <position position="1"/>
    </location>
</feature>
<keyword evidence="1" id="KW-0812">Transmembrane</keyword>
<name>X1AYQ7_9ZZZZ</name>
<sequence length="291" mass="33134">VGIGAKFYLTRRKFTHWGVDLSIIFLVFSLLIAALAIDLPAGTGDPHVRIGSSIYNYIPAEVETARPDLFKNGSFSVFDVLLHLDSEGQIDLNYHFNTSMDTHVIDSVNGETNWWYYTYYSGGNIEDNVERIDHYPWKPGTMIGLYKKSASYIQNAFSTFKEEVDRLNNNFASVIIPTVYVSGLTFNETFYDITVSPHNLRNQTFQNDVITAMDVIMTLGDLGYITYELTYHESFRGASYVHSYFVSKINADEAIGRCGYLYDVSDSFIWLSADERIITSPESINFYWGCL</sequence>
<keyword evidence="1" id="KW-0472">Membrane</keyword>
<comment type="caution">
    <text evidence="2">The sequence shown here is derived from an EMBL/GenBank/DDBJ whole genome shotgun (WGS) entry which is preliminary data.</text>
</comment>
<gene>
    <name evidence="2" type="ORF">S01H4_10454</name>
</gene>